<feature type="chain" id="PRO_5035597803" description="Carboxylesterase type B domain-containing protein" evidence="1">
    <location>
        <begin position="20"/>
        <end position="522"/>
    </location>
</feature>
<keyword evidence="6" id="KW-1185">Reference proteome</keyword>
<evidence type="ECO:0000313" key="6">
    <source>
        <dbReference type="Proteomes" id="UP000663870"/>
    </source>
</evidence>
<dbReference type="InterPro" id="IPR029058">
    <property type="entry name" value="AB_hydrolase_fold"/>
</dbReference>
<keyword evidence="1" id="KW-0732">Signal</keyword>
<dbReference type="AlphaFoldDB" id="A0A813SYF3"/>
<dbReference type="PROSITE" id="PS00941">
    <property type="entry name" value="CARBOXYLESTERASE_B_2"/>
    <property type="match status" value="1"/>
</dbReference>
<dbReference type="Proteomes" id="UP000663870">
    <property type="component" value="Unassembled WGS sequence"/>
</dbReference>
<evidence type="ECO:0000256" key="1">
    <source>
        <dbReference type="SAM" id="SignalP"/>
    </source>
</evidence>
<evidence type="ECO:0000313" key="3">
    <source>
        <dbReference type="EMBL" id="CAF0804445.1"/>
    </source>
</evidence>
<dbReference type="Gene3D" id="3.40.50.1820">
    <property type="entry name" value="alpha/beta hydrolase"/>
    <property type="match status" value="1"/>
</dbReference>
<protein>
    <recommendedName>
        <fullName evidence="2">Carboxylesterase type B domain-containing protein</fullName>
    </recommendedName>
</protein>
<reference evidence="3" key="1">
    <citation type="submission" date="2021-02" db="EMBL/GenBank/DDBJ databases">
        <authorList>
            <person name="Nowell W R."/>
        </authorList>
    </citation>
    <scope>NUCLEOTIDE SEQUENCE</scope>
</reference>
<evidence type="ECO:0000313" key="4">
    <source>
        <dbReference type="EMBL" id="CAF1053675.1"/>
    </source>
</evidence>
<name>A0A813SYF3_9BILA</name>
<dbReference type="EMBL" id="CAJNOH010000045">
    <property type="protein sequence ID" value="CAF0804445.1"/>
    <property type="molecule type" value="Genomic_DNA"/>
</dbReference>
<evidence type="ECO:0000259" key="2">
    <source>
        <dbReference type="Pfam" id="PF00135"/>
    </source>
</evidence>
<dbReference type="InterPro" id="IPR002018">
    <property type="entry name" value="CarbesteraseB"/>
</dbReference>
<dbReference type="EMBL" id="CAJNOL010000414">
    <property type="protein sequence ID" value="CAF1053675.1"/>
    <property type="molecule type" value="Genomic_DNA"/>
</dbReference>
<comment type="caution">
    <text evidence="3">The sequence shown here is derived from an EMBL/GenBank/DDBJ whole genome shotgun (WGS) entry which is preliminary data.</text>
</comment>
<dbReference type="PANTHER" id="PTHR45570:SF1">
    <property type="entry name" value="CARBOXYLIC ESTER HYDROLASE"/>
    <property type="match status" value="1"/>
</dbReference>
<feature type="signal peptide" evidence="1">
    <location>
        <begin position="1"/>
        <end position="19"/>
    </location>
</feature>
<feature type="domain" description="Carboxylesterase type B" evidence="2">
    <location>
        <begin position="24"/>
        <end position="512"/>
    </location>
</feature>
<dbReference type="PANTHER" id="PTHR45570">
    <property type="entry name" value="CARBOXYLIC ESTER HYDROLASE"/>
    <property type="match status" value="1"/>
</dbReference>
<dbReference type="Proteomes" id="UP000663854">
    <property type="component" value="Unassembled WGS sequence"/>
</dbReference>
<dbReference type="SUPFAM" id="SSF53474">
    <property type="entry name" value="alpha/beta-Hydrolases"/>
    <property type="match status" value="1"/>
</dbReference>
<proteinExistence type="predicted"/>
<evidence type="ECO:0000313" key="5">
    <source>
        <dbReference type="Proteomes" id="UP000663854"/>
    </source>
</evidence>
<dbReference type="InterPro" id="IPR019819">
    <property type="entry name" value="Carboxylesterase_B_CS"/>
</dbReference>
<gene>
    <name evidence="4" type="ORF">JXQ802_LOCUS16793</name>
    <name evidence="3" type="ORF">PYM288_LOCUS4779</name>
</gene>
<dbReference type="Pfam" id="PF00135">
    <property type="entry name" value="COesterase"/>
    <property type="match status" value="1"/>
</dbReference>
<accession>A0A813SYF3</accession>
<organism evidence="3 5">
    <name type="scientific">Rotaria sordida</name>
    <dbReference type="NCBI Taxonomy" id="392033"/>
    <lineage>
        <taxon>Eukaryota</taxon>
        <taxon>Metazoa</taxon>
        <taxon>Spiralia</taxon>
        <taxon>Gnathifera</taxon>
        <taxon>Rotifera</taxon>
        <taxon>Eurotatoria</taxon>
        <taxon>Bdelloidea</taxon>
        <taxon>Philodinida</taxon>
        <taxon>Philodinidae</taxon>
        <taxon>Rotaria</taxon>
    </lineage>
</organism>
<sequence length="522" mass="58903">MMFYIFYIILIHCQSIVNANKPVTVHTNYGDVEGYETDLARVFYGIPYAQPPVDTLRWKRPVPIPKWAPRVINATQPAPACPQPPCSLPAILCPKIMSEDCLYLNVFTPLLNDSSLLPVMLYIAGGNFQYLDASIPVYEPQHFVNQTNVICVLIQYRLGVLGFYATGPGPNDINGNYGILDQRTAIAWIKANIKAFGGNPNQITMYGESAGAQSTALHYITPEMQSFFQAAIIQSAPMSIPFRTYAEYITSGVLLGEQLNCSYTNISCFRAASYQQIIAAQKVVNTMLTSLEILLFFEPWVPVIDNSVVHGQVIDIIQNVSFPLKPLIIGTLTEEAVLYIYEGWHKPVYPEQYAEILVATFNRHALKVLERFPPQGTGDQRLLLASLGTRWVFACSTRVFARKAATYTYVFGYPLDFDGWDNLTFCIGHVCHGSELPYVFESGWVNFTDAGRKLATNLVTYWTNFGKTHDPNQPVTPSLSWPKTSIGSEQYMYFQNPLQVEENYLKDDCDFFDKIGYKYYYP</sequence>